<keyword evidence="4" id="KW-0575">Peroxidase</keyword>
<comment type="function">
    <text evidence="1">Thiol-specific peroxidase that catalyzes the reduction of hydrogen peroxide and organic hydroperoxides to water and alcohols, respectively. Plays a role in cell protection against oxidative stress by detoxifying peroxides and as sensor of hydrogen peroxide-mediated signaling events.</text>
</comment>
<keyword evidence="19" id="KW-1185">Reference proteome</keyword>
<dbReference type="GO" id="GO:0009579">
    <property type="term" value="C:thylakoid"/>
    <property type="evidence" value="ECO:0007669"/>
    <property type="project" value="UniProtKB-SubCell"/>
</dbReference>
<evidence type="ECO:0000256" key="7">
    <source>
        <dbReference type="ARBA" id="ARBA00023002"/>
    </source>
</evidence>
<evidence type="ECO:0000313" key="19">
    <source>
        <dbReference type="Proteomes" id="UP000470771"/>
    </source>
</evidence>
<feature type="active site" description="Cysteine sulfenic acid (-SOH) intermediate; for peroxidase activity" evidence="16">
    <location>
        <position position="47"/>
    </location>
</feature>
<sequence length="154" mass="17354">MAKKIEVGVIAPDFSLSDHNGVVHQLSDYRGDWVVLYFYPKDNTAVCTKQACAFRDQFEDFKDAGAVVIGISSDDQKSHRQFVEEYRLPFILLSDPNQLVRQKYGAKQLFGIVPSRVTFVISPEGIVKMVFNALFRDQEHVTKSLAIIKGVGNK</sequence>
<dbReference type="GO" id="GO:0005737">
    <property type="term" value="C:cytoplasm"/>
    <property type="evidence" value="ECO:0007669"/>
    <property type="project" value="TreeGrafter"/>
</dbReference>
<evidence type="ECO:0000256" key="16">
    <source>
        <dbReference type="PIRSR" id="PIRSR000239-1"/>
    </source>
</evidence>
<evidence type="ECO:0000256" key="8">
    <source>
        <dbReference type="ARBA" id="ARBA00023078"/>
    </source>
</evidence>
<evidence type="ECO:0000259" key="17">
    <source>
        <dbReference type="PROSITE" id="PS51352"/>
    </source>
</evidence>
<dbReference type="AlphaFoldDB" id="A0A6N9NNA7"/>
<dbReference type="PANTHER" id="PTHR42801:SF4">
    <property type="entry name" value="AHPC_TSA FAMILY PROTEIN"/>
    <property type="match status" value="1"/>
</dbReference>
<reference evidence="18 19" key="1">
    <citation type="submission" date="2019-12" db="EMBL/GenBank/DDBJ databases">
        <authorList>
            <person name="Zhao J."/>
        </authorList>
    </citation>
    <scope>NUCLEOTIDE SEQUENCE [LARGE SCALE GENOMIC DNA]</scope>
    <source>
        <strain evidence="18 19">S-15</strain>
    </source>
</reference>
<dbReference type="InterPro" id="IPR000866">
    <property type="entry name" value="AhpC/TSA"/>
</dbReference>
<evidence type="ECO:0000256" key="1">
    <source>
        <dbReference type="ARBA" id="ARBA00003330"/>
    </source>
</evidence>
<evidence type="ECO:0000313" key="18">
    <source>
        <dbReference type="EMBL" id="NBG66730.1"/>
    </source>
</evidence>
<dbReference type="InterPro" id="IPR050924">
    <property type="entry name" value="Peroxiredoxin_BCP/PrxQ"/>
</dbReference>
<dbReference type="GO" id="GO:0045454">
    <property type="term" value="P:cell redox homeostasis"/>
    <property type="evidence" value="ECO:0007669"/>
    <property type="project" value="TreeGrafter"/>
</dbReference>
<keyword evidence="9" id="KW-1015">Disulfide bond</keyword>
<evidence type="ECO:0000256" key="13">
    <source>
        <dbReference type="ARBA" id="ARBA00042639"/>
    </source>
</evidence>
<evidence type="ECO:0000256" key="5">
    <source>
        <dbReference type="ARBA" id="ARBA00022862"/>
    </source>
</evidence>
<evidence type="ECO:0000256" key="15">
    <source>
        <dbReference type="ARBA" id="ARBA00060385"/>
    </source>
</evidence>
<dbReference type="InterPro" id="IPR024706">
    <property type="entry name" value="Peroxiredoxin_AhpC-typ"/>
</dbReference>
<evidence type="ECO:0000256" key="14">
    <source>
        <dbReference type="ARBA" id="ARBA00049091"/>
    </source>
</evidence>
<evidence type="ECO:0000256" key="2">
    <source>
        <dbReference type="ARBA" id="ARBA00011245"/>
    </source>
</evidence>
<dbReference type="CDD" id="cd03017">
    <property type="entry name" value="PRX_BCP"/>
    <property type="match status" value="1"/>
</dbReference>
<keyword evidence="6" id="KW-0809">Transit peptide</keyword>
<comment type="subunit">
    <text evidence="2">Monomer.</text>
</comment>
<dbReference type="PANTHER" id="PTHR42801">
    <property type="entry name" value="THIOREDOXIN-DEPENDENT PEROXIDE REDUCTASE"/>
    <property type="match status" value="1"/>
</dbReference>
<comment type="subcellular location">
    <subcellularLocation>
        <location evidence="15">Thylakoid</location>
    </subcellularLocation>
</comment>
<proteinExistence type="inferred from homology"/>
<evidence type="ECO:0000256" key="9">
    <source>
        <dbReference type="ARBA" id="ARBA00023157"/>
    </source>
</evidence>
<dbReference type="Gene3D" id="3.40.30.10">
    <property type="entry name" value="Glutaredoxin"/>
    <property type="match status" value="1"/>
</dbReference>
<dbReference type="GO" id="GO:0034599">
    <property type="term" value="P:cellular response to oxidative stress"/>
    <property type="evidence" value="ECO:0007669"/>
    <property type="project" value="TreeGrafter"/>
</dbReference>
<dbReference type="EMBL" id="WWNE01000009">
    <property type="protein sequence ID" value="NBG66730.1"/>
    <property type="molecule type" value="Genomic_DNA"/>
</dbReference>
<comment type="catalytic activity">
    <reaction evidence="14">
        <text>a hydroperoxide + [thioredoxin]-dithiol = an alcohol + [thioredoxin]-disulfide + H2O</text>
        <dbReference type="Rhea" id="RHEA:62620"/>
        <dbReference type="Rhea" id="RHEA-COMP:10698"/>
        <dbReference type="Rhea" id="RHEA-COMP:10700"/>
        <dbReference type="ChEBI" id="CHEBI:15377"/>
        <dbReference type="ChEBI" id="CHEBI:29950"/>
        <dbReference type="ChEBI" id="CHEBI:30879"/>
        <dbReference type="ChEBI" id="CHEBI:35924"/>
        <dbReference type="ChEBI" id="CHEBI:50058"/>
        <dbReference type="EC" id="1.11.1.24"/>
    </reaction>
</comment>
<dbReference type="SUPFAM" id="SSF52833">
    <property type="entry name" value="Thioredoxin-like"/>
    <property type="match status" value="1"/>
</dbReference>
<gene>
    <name evidence="18" type="ORF">GQN54_11450</name>
</gene>
<keyword evidence="8" id="KW-0793">Thylakoid</keyword>
<protein>
    <recommendedName>
        <fullName evidence="3">thioredoxin-dependent peroxiredoxin</fullName>
        <ecNumber evidence="3">1.11.1.24</ecNumber>
    </recommendedName>
    <alternativeName>
        <fullName evidence="11">Thioredoxin peroxidase</fullName>
    </alternativeName>
    <alternativeName>
        <fullName evidence="13">Thioredoxin-dependent peroxiredoxin Bcp</fullName>
    </alternativeName>
</protein>
<keyword evidence="5" id="KW-0049">Antioxidant</keyword>
<evidence type="ECO:0000256" key="11">
    <source>
        <dbReference type="ARBA" id="ARBA00032824"/>
    </source>
</evidence>
<dbReference type="FunFam" id="3.40.30.10:FF:000122">
    <property type="entry name" value="Peroxiredoxin Q chloroplastic"/>
    <property type="match status" value="1"/>
</dbReference>
<evidence type="ECO:0000256" key="4">
    <source>
        <dbReference type="ARBA" id="ARBA00022559"/>
    </source>
</evidence>
<evidence type="ECO:0000256" key="3">
    <source>
        <dbReference type="ARBA" id="ARBA00013017"/>
    </source>
</evidence>
<keyword evidence="7" id="KW-0560">Oxidoreductase</keyword>
<dbReference type="RefSeq" id="WP_160633688.1">
    <property type="nucleotide sequence ID" value="NZ_WWNE01000009.1"/>
</dbReference>
<accession>A0A6N9NNA7</accession>
<dbReference type="Proteomes" id="UP000470771">
    <property type="component" value="Unassembled WGS sequence"/>
</dbReference>
<dbReference type="PROSITE" id="PS51352">
    <property type="entry name" value="THIOREDOXIN_2"/>
    <property type="match status" value="1"/>
</dbReference>
<evidence type="ECO:0000256" key="6">
    <source>
        <dbReference type="ARBA" id="ARBA00022946"/>
    </source>
</evidence>
<comment type="similarity">
    <text evidence="12">Belongs to the peroxiredoxin family. BCP/PrxQ subfamily.</text>
</comment>
<dbReference type="EC" id="1.11.1.24" evidence="3"/>
<evidence type="ECO:0000256" key="12">
    <source>
        <dbReference type="ARBA" id="ARBA00038489"/>
    </source>
</evidence>
<evidence type="ECO:0000256" key="10">
    <source>
        <dbReference type="ARBA" id="ARBA00023284"/>
    </source>
</evidence>
<keyword evidence="10" id="KW-0676">Redox-active center</keyword>
<dbReference type="InterPro" id="IPR036249">
    <property type="entry name" value="Thioredoxin-like_sf"/>
</dbReference>
<dbReference type="PIRSF" id="PIRSF000239">
    <property type="entry name" value="AHPC"/>
    <property type="match status" value="1"/>
</dbReference>
<dbReference type="Pfam" id="PF00578">
    <property type="entry name" value="AhpC-TSA"/>
    <property type="match status" value="1"/>
</dbReference>
<feature type="domain" description="Thioredoxin" evidence="17">
    <location>
        <begin position="5"/>
        <end position="153"/>
    </location>
</feature>
<comment type="caution">
    <text evidence="18">The sequence shown here is derived from an EMBL/GenBank/DDBJ whole genome shotgun (WGS) entry which is preliminary data.</text>
</comment>
<organism evidence="18 19">
    <name type="scientific">Acidiluteibacter ferrifornacis</name>
    <dbReference type="NCBI Taxonomy" id="2692424"/>
    <lineage>
        <taxon>Bacteria</taxon>
        <taxon>Pseudomonadati</taxon>
        <taxon>Bacteroidota</taxon>
        <taxon>Flavobacteriia</taxon>
        <taxon>Flavobacteriales</taxon>
        <taxon>Cryomorphaceae</taxon>
        <taxon>Acidiluteibacter</taxon>
    </lineage>
</organism>
<name>A0A6N9NNA7_9FLAO</name>
<dbReference type="InterPro" id="IPR013766">
    <property type="entry name" value="Thioredoxin_domain"/>
</dbReference>
<dbReference type="GO" id="GO:0008379">
    <property type="term" value="F:thioredoxin peroxidase activity"/>
    <property type="evidence" value="ECO:0007669"/>
    <property type="project" value="TreeGrafter"/>
</dbReference>